<evidence type="ECO:0000313" key="2">
    <source>
        <dbReference type="Proteomes" id="UP001430953"/>
    </source>
</evidence>
<accession>A0AAW2FRE7</accession>
<proteinExistence type="predicted"/>
<dbReference type="Proteomes" id="UP001430953">
    <property type="component" value="Unassembled WGS sequence"/>
</dbReference>
<evidence type="ECO:0000313" key="1">
    <source>
        <dbReference type="EMBL" id="KAL0118554.1"/>
    </source>
</evidence>
<comment type="caution">
    <text evidence="1">The sequence shown here is derived from an EMBL/GenBank/DDBJ whole genome shotgun (WGS) entry which is preliminary data.</text>
</comment>
<keyword evidence="2" id="KW-1185">Reference proteome</keyword>
<reference evidence="1 2" key="1">
    <citation type="submission" date="2023-03" db="EMBL/GenBank/DDBJ databases">
        <title>High recombination rates correlate with genetic variation in Cardiocondyla obscurior ants.</title>
        <authorList>
            <person name="Errbii M."/>
        </authorList>
    </citation>
    <scope>NUCLEOTIDE SEQUENCE [LARGE SCALE GENOMIC DNA]</scope>
    <source>
        <strain evidence="1">Alpha-2009</strain>
        <tissue evidence="1">Whole body</tissue>
    </source>
</reference>
<gene>
    <name evidence="1" type="ORF">PUN28_009312</name>
</gene>
<name>A0AAW2FRE7_9HYME</name>
<dbReference type="AlphaFoldDB" id="A0AAW2FRE7"/>
<organism evidence="1 2">
    <name type="scientific">Cardiocondyla obscurior</name>
    <dbReference type="NCBI Taxonomy" id="286306"/>
    <lineage>
        <taxon>Eukaryota</taxon>
        <taxon>Metazoa</taxon>
        <taxon>Ecdysozoa</taxon>
        <taxon>Arthropoda</taxon>
        <taxon>Hexapoda</taxon>
        <taxon>Insecta</taxon>
        <taxon>Pterygota</taxon>
        <taxon>Neoptera</taxon>
        <taxon>Endopterygota</taxon>
        <taxon>Hymenoptera</taxon>
        <taxon>Apocrita</taxon>
        <taxon>Aculeata</taxon>
        <taxon>Formicoidea</taxon>
        <taxon>Formicidae</taxon>
        <taxon>Myrmicinae</taxon>
        <taxon>Cardiocondyla</taxon>
    </lineage>
</organism>
<sequence>MLTCGNCIRRSNIVKQILCRFKKLIDPCYFCTAKKSNSRQKLYRYSSDWRQTRDFNINFGYYFIKRNIFLINPPIK</sequence>
<dbReference type="EMBL" id="JADYXP020000008">
    <property type="protein sequence ID" value="KAL0118554.1"/>
    <property type="molecule type" value="Genomic_DNA"/>
</dbReference>
<protein>
    <submittedName>
        <fullName evidence="1">Uncharacterized protein</fullName>
    </submittedName>
</protein>